<evidence type="ECO:0000313" key="2">
    <source>
        <dbReference type="EMBL" id="OBA24226.1"/>
    </source>
</evidence>
<proteinExistence type="predicted"/>
<protein>
    <submittedName>
        <fullName evidence="2">Uncharacterized protein</fullName>
    </submittedName>
</protein>
<dbReference type="Proteomes" id="UP000092555">
    <property type="component" value="Unassembled WGS sequence"/>
</dbReference>
<comment type="caution">
    <text evidence="2">The sequence shown here is derived from an EMBL/GenBank/DDBJ whole genome shotgun (WGS) entry which is preliminary data.</text>
</comment>
<evidence type="ECO:0000256" key="1">
    <source>
        <dbReference type="SAM" id="MobiDB-lite"/>
    </source>
</evidence>
<reference evidence="2 3" key="1">
    <citation type="submission" date="2016-05" db="EMBL/GenBank/DDBJ databases">
        <title>Comparative genomics of biotechnologically important yeasts.</title>
        <authorList>
            <consortium name="DOE Joint Genome Institute"/>
            <person name="Riley R."/>
            <person name="Haridas S."/>
            <person name="Wolfe K.H."/>
            <person name="Lopes M.R."/>
            <person name="Hittinger C.T."/>
            <person name="Goker M."/>
            <person name="Salamov A."/>
            <person name="Wisecaver J."/>
            <person name="Long T.M."/>
            <person name="Aerts A.L."/>
            <person name="Barry K."/>
            <person name="Choi C."/>
            <person name="Clum A."/>
            <person name="Coughlan A.Y."/>
            <person name="Deshpande S."/>
            <person name="Douglass A.P."/>
            <person name="Hanson S.J."/>
            <person name="Klenk H.-P."/>
            <person name="LaButti K."/>
            <person name="Lapidus A."/>
            <person name="Lindquist E."/>
            <person name="Lipzen A."/>
            <person name="Meier-kolthoff J.P."/>
            <person name="Ohm R.A."/>
            <person name="Otillar R.P."/>
            <person name="Pangilinan J."/>
            <person name="Peng Y."/>
            <person name="Rokas A."/>
            <person name="Rosa C.A."/>
            <person name="Scheuner C."/>
            <person name="Sibirny A.A."/>
            <person name="Slot J.C."/>
            <person name="Stielow J.B."/>
            <person name="Sun H."/>
            <person name="Kurtzman C.P."/>
            <person name="Blackwell M."/>
            <person name="Grigoriev I.V."/>
            <person name="Jeffries T.W."/>
        </authorList>
    </citation>
    <scope>NUCLEOTIDE SEQUENCE [LARGE SCALE GENOMIC DNA]</scope>
    <source>
        <strain evidence="2 3">NRRL YB-4993</strain>
    </source>
</reference>
<dbReference type="GeneID" id="30027137"/>
<name>A0A1A0HJQ0_9ASCO</name>
<sequence length="182" mass="20541">MSRESWCDWREWARFARVVVRFMQRPRPARRANILIAPVADTPQFSARNAAPAPGHASWPRPHVRRNQCARSSQYLPQGVVTSFVVGCGPAVCSAPGNDCTPARAAEFYWMATSRLQRHGHWVEAENSEQSKKKQKKNKKKKKRKVPPGICLVSGPWLCVLRRGQMPSPWICHSSSGQKRAA</sequence>
<dbReference type="AlphaFoldDB" id="A0A1A0HJQ0"/>
<dbReference type="RefSeq" id="XP_018714707.1">
    <property type="nucleotide sequence ID" value="XM_018854161.1"/>
</dbReference>
<feature type="compositionally biased region" description="Basic and acidic residues" evidence="1">
    <location>
        <begin position="122"/>
        <end position="132"/>
    </location>
</feature>
<evidence type="ECO:0000313" key="3">
    <source>
        <dbReference type="Proteomes" id="UP000092555"/>
    </source>
</evidence>
<keyword evidence="3" id="KW-1185">Reference proteome</keyword>
<feature type="region of interest" description="Disordered" evidence="1">
    <location>
        <begin position="122"/>
        <end position="148"/>
    </location>
</feature>
<feature type="compositionally biased region" description="Basic residues" evidence="1">
    <location>
        <begin position="133"/>
        <end position="146"/>
    </location>
</feature>
<accession>A0A1A0HJQ0</accession>
<organism evidence="2 3">
    <name type="scientific">Metschnikowia bicuspidata var. bicuspidata NRRL YB-4993</name>
    <dbReference type="NCBI Taxonomy" id="869754"/>
    <lineage>
        <taxon>Eukaryota</taxon>
        <taxon>Fungi</taxon>
        <taxon>Dikarya</taxon>
        <taxon>Ascomycota</taxon>
        <taxon>Saccharomycotina</taxon>
        <taxon>Pichiomycetes</taxon>
        <taxon>Metschnikowiaceae</taxon>
        <taxon>Metschnikowia</taxon>
    </lineage>
</organism>
<dbReference type="EMBL" id="LXTC01000001">
    <property type="protein sequence ID" value="OBA24226.1"/>
    <property type="molecule type" value="Genomic_DNA"/>
</dbReference>
<gene>
    <name evidence="2" type="ORF">METBIDRAFT_120813</name>
</gene>